<name>C8XFB8_NAKMY</name>
<reference evidence="6" key="1">
    <citation type="submission" date="2009-09" db="EMBL/GenBank/DDBJ databases">
        <title>The complete genome of Nakamurella multipartita DSM 44233.</title>
        <authorList>
            <consortium name="US DOE Joint Genome Institute (JGI-PGF)"/>
            <person name="Lucas S."/>
            <person name="Copeland A."/>
            <person name="Lapidus A."/>
            <person name="Glavina del Rio T."/>
            <person name="Dalin E."/>
            <person name="Tice H."/>
            <person name="Bruce D."/>
            <person name="Goodwin L."/>
            <person name="Pitluck S."/>
            <person name="Kyrpides N."/>
            <person name="Mavromatis K."/>
            <person name="Ivanova N."/>
            <person name="Ovchinnikova G."/>
            <person name="Sims D."/>
            <person name="Meincke L."/>
            <person name="Brettin T."/>
            <person name="Detter J.C."/>
            <person name="Han C."/>
            <person name="Larimer F."/>
            <person name="Land M."/>
            <person name="Hauser L."/>
            <person name="Markowitz V."/>
            <person name="Cheng J.-F."/>
            <person name="Hugenholtz P."/>
            <person name="Woyke T."/>
            <person name="Wu D."/>
            <person name="Klenk H.-P."/>
            <person name="Eisen J.A."/>
        </authorList>
    </citation>
    <scope>NUCLEOTIDE SEQUENCE [LARGE SCALE GENOMIC DNA]</scope>
    <source>
        <strain evidence="6">ATCC 700099 / DSM 44233 / CIP 104796 / JCM 9543 / NBRC 105858 / Y-104</strain>
    </source>
</reference>
<evidence type="ECO:0000313" key="5">
    <source>
        <dbReference type="EMBL" id="ACV79895.1"/>
    </source>
</evidence>
<accession>C8XFB8</accession>
<dbReference type="PROSITE" id="PS50893">
    <property type="entry name" value="ABC_TRANSPORTER_2"/>
    <property type="match status" value="1"/>
</dbReference>
<evidence type="ECO:0000256" key="1">
    <source>
        <dbReference type="ARBA" id="ARBA00022448"/>
    </source>
</evidence>
<dbReference type="EMBL" id="CP001737">
    <property type="protein sequence ID" value="ACV79895.1"/>
    <property type="molecule type" value="Genomic_DNA"/>
</dbReference>
<dbReference type="PANTHER" id="PTHR42939">
    <property type="entry name" value="ABC TRANSPORTER ATP-BINDING PROTEIN ALBC-RELATED"/>
    <property type="match status" value="1"/>
</dbReference>
<dbReference type="GO" id="GO:0016887">
    <property type="term" value="F:ATP hydrolysis activity"/>
    <property type="evidence" value="ECO:0007669"/>
    <property type="project" value="InterPro"/>
</dbReference>
<protein>
    <submittedName>
        <fullName evidence="5">ABC transporter related</fullName>
    </submittedName>
</protein>
<dbReference type="KEGG" id="nml:Namu_3574"/>
<dbReference type="Proteomes" id="UP000002218">
    <property type="component" value="Chromosome"/>
</dbReference>
<dbReference type="STRING" id="479431.Namu_3574"/>
<evidence type="ECO:0000256" key="3">
    <source>
        <dbReference type="ARBA" id="ARBA00022840"/>
    </source>
</evidence>
<dbReference type="Gene3D" id="3.40.50.300">
    <property type="entry name" value="P-loop containing nucleotide triphosphate hydrolases"/>
    <property type="match status" value="1"/>
</dbReference>
<dbReference type="GO" id="GO:0005524">
    <property type="term" value="F:ATP binding"/>
    <property type="evidence" value="ECO:0007669"/>
    <property type="project" value="UniProtKB-KW"/>
</dbReference>
<dbReference type="RefSeq" id="WP_015748749.1">
    <property type="nucleotide sequence ID" value="NC_013235.1"/>
</dbReference>
<dbReference type="SMART" id="SM00382">
    <property type="entry name" value="AAA"/>
    <property type="match status" value="1"/>
</dbReference>
<dbReference type="Pfam" id="PF00005">
    <property type="entry name" value="ABC_tran"/>
    <property type="match status" value="1"/>
</dbReference>
<keyword evidence="2" id="KW-0547">Nucleotide-binding</keyword>
<feature type="domain" description="ABC transporter" evidence="4">
    <location>
        <begin position="5"/>
        <end position="228"/>
    </location>
</feature>
<dbReference type="HOGENOM" id="CLU_000604_1_2_11"/>
<evidence type="ECO:0000259" key="4">
    <source>
        <dbReference type="PROSITE" id="PS50893"/>
    </source>
</evidence>
<keyword evidence="3" id="KW-0067">ATP-binding</keyword>
<dbReference type="SUPFAM" id="SSF52540">
    <property type="entry name" value="P-loop containing nucleoside triphosphate hydrolases"/>
    <property type="match status" value="1"/>
</dbReference>
<evidence type="ECO:0000313" key="6">
    <source>
        <dbReference type="Proteomes" id="UP000002218"/>
    </source>
</evidence>
<dbReference type="InterPro" id="IPR003593">
    <property type="entry name" value="AAA+_ATPase"/>
</dbReference>
<dbReference type="InterPro" id="IPR017871">
    <property type="entry name" value="ABC_transporter-like_CS"/>
</dbReference>
<reference evidence="5 6" key="2">
    <citation type="journal article" date="2010" name="Stand. Genomic Sci.">
        <title>Complete genome sequence of Nakamurella multipartita type strain (Y-104).</title>
        <authorList>
            <person name="Tice H."/>
            <person name="Mayilraj S."/>
            <person name="Sims D."/>
            <person name="Lapidus A."/>
            <person name="Nolan M."/>
            <person name="Lucas S."/>
            <person name="Glavina Del Rio T."/>
            <person name="Copeland A."/>
            <person name="Cheng J.F."/>
            <person name="Meincke L."/>
            <person name="Bruce D."/>
            <person name="Goodwin L."/>
            <person name="Pitluck S."/>
            <person name="Ivanova N."/>
            <person name="Mavromatis K."/>
            <person name="Ovchinnikova G."/>
            <person name="Pati A."/>
            <person name="Chen A."/>
            <person name="Palaniappan K."/>
            <person name="Land M."/>
            <person name="Hauser L."/>
            <person name="Chang Y.J."/>
            <person name="Jeffries C.D."/>
            <person name="Detter J.C."/>
            <person name="Brettin T."/>
            <person name="Rohde M."/>
            <person name="Goker M."/>
            <person name="Bristow J."/>
            <person name="Eisen J.A."/>
            <person name="Markowitz V."/>
            <person name="Hugenholtz P."/>
            <person name="Kyrpides N.C."/>
            <person name="Klenk H.P."/>
            <person name="Chen F."/>
        </authorList>
    </citation>
    <scope>NUCLEOTIDE SEQUENCE [LARGE SCALE GENOMIC DNA]</scope>
    <source>
        <strain evidence="6">ATCC 700099 / DSM 44233 / CIP 104796 / JCM 9543 / NBRC 105858 / Y-104</strain>
    </source>
</reference>
<dbReference type="CDD" id="cd03230">
    <property type="entry name" value="ABC_DR_subfamily_A"/>
    <property type="match status" value="1"/>
</dbReference>
<keyword evidence="1" id="KW-0813">Transport</keyword>
<organism evidence="5 6">
    <name type="scientific">Nakamurella multipartita (strain ATCC 700099 / DSM 44233 / CIP 104796 / JCM 9543 / NBRC 105858 / Y-104)</name>
    <name type="common">Microsphaera multipartita</name>
    <dbReference type="NCBI Taxonomy" id="479431"/>
    <lineage>
        <taxon>Bacteria</taxon>
        <taxon>Bacillati</taxon>
        <taxon>Actinomycetota</taxon>
        <taxon>Actinomycetes</taxon>
        <taxon>Nakamurellales</taxon>
        <taxon>Nakamurellaceae</taxon>
        <taxon>Nakamurella</taxon>
    </lineage>
</organism>
<dbReference type="PANTHER" id="PTHR42939:SF1">
    <property type="entry name" value="ABC TRANSPORTER ATP-BINDING PROTEIN ALBC-RELATED"/>
    <property type="match status" value="1"/>
</dbReference>
<evidence type="ECO:0000256" key="2">
    <source>
        <dbReference type="ARBA" id="ARBA00022741"/>
    </source>
</evidence>
<dbReference type="InParanoid" id="C8XFB8"/>
<dbReference type="OrthoDB" id="9804819at2"/>
<dbReference type="AlphaFoldDB" id="C8XFB8"/>
<dbReference type="InterPro" id="IPR027417">
    <property type="entry name" value="P-loop_NTPase"/>
</dbReference>
<proteinExistence type="predicted"/>
<dbReference type="PROSITE" id="PS00211">
    <property type="entry name" value="ABC_TRANSPORTER_1"/>
    <property type="match status" value="1"/>
</dbReference>
<dbReference type="eggNOG" id="COG1131">
    <property type="taxonomic scope" value="Bacteria"/>
</dbReference>
<gene>
    <name evidence="5" type="ordered locus">Namu_3574</name>
</gene>
<keyword evidence="6" id="KW-1185">Reference proteome</keyword>
<dbReference type="InterPro" id="IPR051782">
    <property type="entry name" value="ABC_Transporter_VariousFunc"/>
</dbReference>
<sequence>MSISLEAHNASKRYNRGWALHHCDAAIEASSITALVGPNGAGKSTLLGAAAGLISLTEGDIAIGGRLVDRRMDLAVGYLAQEKPLYRRWRVADMLAQTADLNTDWDDRHAHRLLDEASLSLEDRVGTLSGGQRARLALILVLGRRPALVLLDEPMADLDPLARLRVQQTLMAEVADTGMTVVMSSHILTEVRDACDALLLLQDGRVALHGPMDDLVLQHRILTGPSADSLDWLPPADRVEVRTTGQQTSVLVSLAPSILPAHWINEPADLDEIVIARLRSAEIATPDTVGA</sequence>
<dbReference type="InterPro" id="IPR003439">
    <property type="entry name" value="ABC_transporter-like_ATP-bd"/>
</dbReference>